<dbReference type="Pfam" id="PF12823">
    <property type="entry name" value="DUF3817"/>
    <property type="match status" value="1"/>
</dbReference>
<reference evidence="8 9" key="1">
    <citation type="submission" date="2017-01" db="EMBL/GenBank/DDBJ databases">
        <authorList>
            <person name="Mah S.A."/>
            <person name="Swanson W.J."/>
            <person name="Moy G.W."/>
            <person name="Vacquier V.D."/>
        </authorList>
    </citation>
    <scope>NUCLEOTIDE SEQUENCE [LARGE SCALE GENOMIC DNA]</scope>
    <source>
        <strain evidence="8 9">DSM 45758</strain>
    </source>
</reference>
<dbReference type="NCBIfam" id="TIGR03954">
    <property type="entry name" value="integ_memb_HG"/>
    <property type="match status" value="1"/>
</dbReference>
<evidence type="ECO:0000259" key="7">
    <source>
        <dbReference type="Pfam" id="PF12823"/>
    </source>
</evidence>
<evidence type="ECO:0000313" key="9">
    <source>
        <dbReference type="Proteomes" id="UP000186004"/>
    </source>
</evidence>
<evidence type="ECO:0000313" key="8">
    <source>
        <dbReference type="EMBL" id="SIR80671.1"/>
    </source>
</evidence>
<evidence type="ECO:0000256" key="1">
    <source>
        <dbReference type="ARBA" id="ARBA00004651"/>
    </source>
</evidence>
<feature type="transmembrane region" description="Helical" evidence="6">
    <location>
        <begin position="109"/>
        <end position="128"/>
    </location>
</feature>
<sequence length="153" mass="16197">MWKPLYPSALRVIPVASGRLRPAPGPATATMAGRGVVAVAMRDRVTRLFVGAAIAEACSWLGLLIGMAVKYGPPGNELGVKIFGPIHGALFVGYLLLVLLVARRHRWSLLATGVALACAVPPFATLVYERWAYRRGMLGATEAAAPPQPAAVR</sequence>
<dbReference type="RefSeq" id="WP_425436110.1">
    <property type="nucleotide sequence ID" value="NZ_FTNF01000019.1"/>
</dbReference>
<dbReference type="GO" id="GO:0005886">
    <property type="term" value="C:plasma membrane"/>
    <property type="evidence" value="ECO:0007669"/>
    <property type="project" value="UniProtKB-SubCell"/>
</dbReference>
<gene>
    <name evidence="8" type="ORF">SAMN05444858_11946</name>
</gene>
<proteinExistence type="predicted"/>
<evidence type="ECO:0000256" key="4">
    <source>
        <dbReference type="ARBA" id="ARBA00022989"/>
    </source>
</evidence>
<organism evidence="8 9">
    <name type="scientific">Micromonospora avicenniae</name>
    <dbReference type="NCBI Taxonomy" id="1198245"/>
    <lineage>
        <taxon>Bacteria</taxon>
        <taxon>Bacillati</taxon>
        <taxon>Actinomycetota</taxon>
        <taxon>Actinomycetes</taxon>
        <taxon>Micromonosporales</taxon>
        <taxon>Micromonosporaceae</taxon>
        <taxon>Micromonospora</taxon>
    </lineage>
</organism>
<evidence type="ECO:0000256" key="6">
    <source>
        <dbReference type="SAM" id="Phobius"/>
    </source>
</evidence>
<feature type="transmembrane region" description="Helical" evidence="6">
    <location>
        <begin position="82"/>
        <end position="102"/>
    </location>
</feature>
<evidence type="ECO:0000256" key="3">
    <source>
        <dbReference type="ARBA" id="ARBA00022692"/>
    </source>
</evidence>
<dbReference type="Proteomes" id="UP000186004">
    <property type="component" value="Unassembled WGS sequence"/>
</dbReference>
<dbReference type="AlphaFoldDB" id="A0A1N7DY16"/>
<dbReference type="STRING" id="1198245.SAMN05444858_11946"/>
<dbReference type="EMBL" id="FTNF01000019">
    <property type="protein sequence ID" value="SIR80671.1"/>
    <property type="molecule type" value="Genomic_DNA"/>
</dbReference>
<dbReference type="PANTHER" id="PTHR40077:SF1">
    <property type="entry name" value="MEMBRANE PROTEIN"/>
    <property type="match status" value="1"/>
</dbReference>
<accession>A0A1N7DY16</accession>
<protein>
    <submittedName>
        <fullName evidence="8">Integral membrane protein</fullName>
    </submittedName>
</protein>
<keyword evidence="3 6" id="KW-0812">Transmembrane</keyword>
<keyword evidence="2" id="KW-1003">Cell membrane</keyword>
<keyword evidence="4 6" id="KW-1133">Transmembrane helix</keyword>
<comment type="subcellular location">
    <subcellularLocation>
        <location evidence="1">Cell membrane</location>
        <topology evidence="1">Multi-pass membrane protein</topology>
    </subcellularLocation>
</comment>
<dbReference type="PANTHER" id="PTHR40077">
    <property type="entry name" value="MEMBRANE PROTEIN-RELATED"/>
    <property type="match status" value="1"/>
</dbReference>
<name>A0A1N7DY16_9ACTN</name>
<keyword evidence="9" id="KW-1185">Reference proteome</keyword>
<evidence type="ECO:0000256" key="2">
    <source>
        <dbReference type="ARBA" id="ARBA00022475"/>
    </source>
</evidence>
<evidence type="ECO:0000256" key="5">
    <source>
        <dbReference type="ARBA" id="ARBA00023136"/>
    </source>
</evidence>
<feature type="transmembrane region" description="Helical" evidence="6">
    <location>
        <begin position="48"/>
        <end position="70"/>
    </location>
</feature>
<dbReference type="InterPro" id="IPR023845">
    <property type="entry name" value="DUF3817_TM"/>
</dbReference>
<keyword evidence="5 6" id="KW-0472">Membrane</keyword>
<feature type="domain" description="DUF3817" evidence="7">
    <location>
        <begin position="48"/>
        <end position="133"/>
    </location>
</feature>